<accession>A0A0E0DCN5</accession>
<evidence type="ECO:0000313" key="5">
    <source>
        <dbReference type="EnsemblPlants" id="OMERI04G07450.1"/>
    </source>
</evidence>
<keyword evidence="6" id="KW-1185">Reference proteome</keyword>
<reference evidence="5" key="1">
    <citation type="submission" date="2015-04" db="UniProtKB">
        <authorList>
            <consortium name="EnsemblPlants"/>
        </authorList>
    </citation>
    <scope>IDENTIFICATION</scope>
</reference>
<dbReference type="SUPFAM" id="SSF48239">
    <property type="entry name" value="Terpenoid cyclases/Protein prenyltransferases"/>
    <property type="match status" value="1"/>
</dbReference>
<evidence type="ECO:0000259" key="4">
    <source>
        <dbReference type="Pfam" id="PF03936"/>
    </source>
</evidence>
<proteinExistence type="predicted"/>
<evidence type="ECO:0000256" key="1">
    <source>
        <dbReference type="ARBA" id="ARBA00001946"/>
    </source>
</evidence>
<dbReference type="InterPro" id="IPR005630">
    <property type="entry name" value="Terpene_synthase_metal-bd"/>
</dbReference>
<dbReference type="GO" id="GO:0016102">
    <property type="term" value="P:diterpenoid biosynthetic process"/>
    <property type="evidence" value="ECO:0007669"/>
    <property type="project" value="InterPro"/>
</dbReference>
<name>A0A0E0DCN5_9ORYZ</name>
<sequence>MASETVASNFEPSLWSTFFIDYELKPLQRSEEWMRKRADELKEKVRTQLGTCKDIVGKMNLVDAIEHLGIVHLFKQEIDNALRDIYTSEFTSSSIHEVALWFRLLREHGLWVSPDVFGKFNGDDARLSSVIADHDTRGLLSLYNAAHLLVHGEPELEEAISIARHHLKSMTRDCDLNPVLANQVNRALNIALPRTCKRLETSLFISEYEQEEGWWRDLYTYVGLNYARDRAVEGYLWSCLVFYEKDLSFTRTFVAKMILLVTVMDDTFDSHATIQECRQLNSAIQRWDESAVTLLPEYLKKFYRELLRNFKVLQDQVTDNDKYRVTYTRKELQKLSTYYLQEAKWSHQRHKPSFRDQITLSTMSSVIPLLCVSGTVGMGNVVTKETFEWVASRTSAIVASAKIGRFMNDIAAMKRGKNKGDVASSVECYINEHKVTMEVAIDKIDSLIKDEWRTVNQALFEDRKLFPVVEQLVNLTASMAFFYDDRKDAFTFATRLQDTIESLFVNPVPIQTIYYIS</sequence>
<evidence type="ECO:0000313" key="6">
    <source>
        <dbReference type="Proteomes" id="UP000008021"/>
    </source>
</evidence>
<dbReference type="STRING" id="40149.A0A0E0DCN5"/>
<feature type="domain" description="Terpene synthase N-terminal" evidence="3">
    <location>
        <begin position="15"/>
        <end position="188"/>
    </location>
</feature>
<dbReference type="InterPro" id="IPR036965">
    <property type="entry name" value="Terpene_synth_N_sf"/>
</dbReference>
<feature type="domain" description="Terpene synthase metal-binding" evidence="4">
    <location>
        <begin position="217"/>
        <end position="453"/>
    </location>
</feature>
<reference evidence="5" key="2">
    <citation type="submission" date="2018-05" db="EMBL/GenBank/DDBJ databases">
        <title>OmerRS3 (Oryza meridionalis Reference Sequence Version 3).</title>
        <authorList>
            <person name="Zhang J."/>
            <person name="Kudrna D."/>
            <person name="Lee S."/>
            <person name="Talag J."/>
            <person name="Welchert J."/>
            <person name="Wing R.A."/>
        </authorList>
    </citation>
    <scope>NUCLEOTIDE SEQUENCE [LARGE SCALE GENOMIC DNA]</scope>
    <source>
        <strain evidence="5">cv. OR44</strain>
    </source>
</reference>
<protein>
    <recommendedName>
        <fullName evidence="7">Terpene synthase</fullName>
    </recommendedName>
</protein>
<dbReference type="Gramene" id="OMERI04G07450.1">
    <property type="protein sequence ID" value="OMERI04G07450.1"/>
    <property type="gene ID" value="OMERI04G07450"/>
</dbReference>
<dbReference type="GO" id="GO:0000287">
    <property type="term" value="F:magnesium ion binding"/>
    <property type="evidence" value="ECO:0007669"/>
    <property type="project" value="InterPro"/>
</dbReference>
<dbReference type="InterPro" id="IPR050148">
    <property type="entry name" value="Terpene_synthase-like"/>
</dbReference>
<comment type="cofactor">
    <cofactor evidence="1">
        <name>Mg(2+)</name>
        <dbReference type="ChEBI" id="CHEBI:18420"/>
    </cofactor>
</comment>
<evidence type="ECO:0000256" key="2">
    <source>
        <dbReference type="ARBA" id="ARBA00022723"/>
    </source>
</evidence>
<dbReference type="SUPFAM" id="SSF48576">
    <property type="entry name" value="Terpenoid synthases"/>
    <property type="match status" value="1"/>
</dbReference>
<dbReference type="InterPro" id="IPR044814">
    <property type="entry name" value="Terpene_cyclase_plant_C1"/>
</dbReference>
<dbReference type="HOGENOM" id="CLU_003125_7_0_1"/>
<dbReference type="Gene3D" id="1.10.600.10">
    <property type="entry name" value="Farnesyl Diphosphate Synthase"/>
    <property type="match status" value="1"/>
</dbReference>
<evidence type="ECO:0008006" key="7">
    <source>
        <dbReference type="Google" id="ProtNLM"/>
    </source>
</evidence>
<organism evidence="5">
    <name type="scientific">Oryza meridionalis</name>
    <dbReference type="NCBI Taxonomy" id="40149"/>
    <lineage>
        <taxon>Eukaryota</taxon>
        <taxon>Viridiplantae</taxon>
        <taxon>Streptophyta</taxon>
        <taxon>Embryophyta</taxon>
        <taxon>Tracheophyta</taxon>
        <taxon>Spermatophyta</taxon>
        <taxon>Magnoliopsida</taxon>
        <taxon>Liliopsida</taxon>
        <taxon>Poales</taxon>
        <taxon>Poaceae</taxon>
        <taxon>BOP clade</taxon>
        <taxon>Oryzoideae</taxon>
        <taxon>Oryzeae</taxon>
        <taxon>Oryzinae</taxon>
        <taxon>Oryza</taxon>
    </lineage>
</organism>
<dbReference type="Gene3D" id="1.50.10.130">
    <property type="entry name" value="Terpene synthase, N-terminal domain"/>
    <property type="match status" value="1"/>
</dbReference>
<dbReference type="PANTHER" id="PTHR31225:SF92">
    <property type="entry name" value="OS04G0345400 PROTEIN"/>
    <property type="match status" value="1"/>
</dbReference>
<dbReference type="GO" id="GO:0010333">
    <property type="term" value="F:terpene synthase activity"/>
    <property type="evidence" value="ECO:0007669"/>
    <property type="project" value="InterPro"/>
</dbReference>
<dbReference type="InterPro" id="IPR008930">
    <property type="entry name" value="Terpenoid_cyclase/PrenylTrfase"/>
</dbReference>
<dbReference type="Pfam" id="PF01397">
    <property type="entry name" value="Terpene_synth"/>
    <property type="match status" value="1"/>
</dbReference>
<evidence type="ECO:0000259" key="3">
    <source>
        <dbReference type="Pfam" id="PF01397"/>
    </source>
</evidence>
<dbReference type="EnsemblPlants" id="OMERI04G07450.1">
    <property type="protein sequence ID" value="OMERI04G07450.1"/>
    <property type="gene ID" value="OMERI04G07450"/>
</dbReference>
<dbReference type="AlphaFoldDB" id="A0A0E0DCN5"/>
<dbReference type="InterPro" id="IPR008949">
    <property type="entry name" value="Isoprenoid_synthase_dom_sf"/>
</dbReference>
<dbReference type="Pfam" id="PF03936">
    <property type="entry name" value="Terpene_synth_C"/>
    <property type="match status" value="1"/>
</dbReference>
<dbReference type="PANTHER" id="PTHR31225">
    <property type="entry name" value="OS04G0344100 PROTEIN-RELATED"/>
    <property type="match status" value="1"/>
</dbReference>
<dbReference type="CDD" id="cd00684">
    <property type="entry name" value="Terpene_cyclase_plant_C1"/>
    <property type="match status" value="1"/>
</dbReference>
<dbReference type="eggNOG" id="ENOG502QUCN">
    <property type="taxonomic scope" value="Eukaryota"/>
</dbReference>
<dbReference type="InterPro" id="IPR001906">
    <property type="entry name" value="Terpene_synth_N"/>
</dbReference>
<dbReference type="Proteomes" id="UP000008021">
    <property type="component" value="Chromosome 4"/>
</dbReference>
<keyword evidence="2" id="KW-0479">Metal-binding</keyword>